<name>D3V7V3_XENBS</name>
<dbReference type="HOGENOM" id="CLU_2978224_0_0_6"/>
<reference evidence="1" key="1">
    <citation type="journal article" date="2011" name="PLoS ONE">
        <title>The entomopathogenic bacterial endosymbionts xenorhabdus and photorhabdus: convergent lifestyles from divergent genomes.</title>
        <authorList>
            <person name="Chaston J.M."/>
            <person name="Suen G."/>
            <person name="Tucker S.L."/>
            <person name="Andersen A.W."/>
            <person name="Bhasin A."/>
            <person name="Bode E."/>
            <person name="Bode H.B."/>
            <person name="Brachmann A.O."/>
            <person name="Cowles C.E."/>
            <person name="Cowles K.N."/>
            <person name="Darby C."/>
            <person name="de Leon L."/>
            <person name="Drace K."/>
            <person name="Du Z."/>
            <person name="Givaudan A."/>
            <person name="Herbert Tran E.E."/>
            <person name="Jewell K.A."/>
            <person name="Knack J.J."/>
            <person name="Krasomil-Osterfeld K.C."/>
            <person name="Kukor R."/>
            <person name="Lanois A."/>
            <person name="Latreille P."/>
            <person name="Leimgruber N.K."/>
            <person name="Lipke C.M."/>
            <person name="Liu R."/>
            <person name="Lu X."/>
            <person name="Martens E.C."/>
            <person name="Marri P.R."/>
            <person name="Medigue C."/>
            <person name="Menard M.L."/>
            <person name="Miller N.M."/>
            <person name="Morales-Soto N."/>
            <person name="Norton S."/>
            <person name="Ogier J.C."/>
            <person name="Orchard S.S."/>
            <person name="Park D."/>
            <person name="Park Y."/>
            <person name="Qurollo B.A."/>
            <person name="Sugar D.R."/>
            <person name="Richards G.R."/>
            <person name="Rouy Z."/>
            <person name="Slominski B."/>
            <person name="Slominski K."/>
            <person name="Snyder H."/>
            <person name="Tjaden B.C."/>
            <person name="van der Hoeven R."/>
            <person name="Welch R.D."/>
            <person name="Wheeler C."/>
            <person name="Xiang B."/>
            <person name="Barbazuk B."/>
            <person name="Gaudriault S."/>
            <person name="Goodner B."/>
            <person name="Slater S.C."/>
            <person name="Forst S."/>
            <person name="Goldman B.S."/>
            <person name="Goodrich-Blair H."/>
        </authorList>
    </citation>
    <scope>NUCLEOTIDE SEQUENCE [LARGE SCALE GENOMIC DNA]</scope>
    <source>
        <strain evidence="1">SS-2004</strain>
    </source>
</reference>
<sequence>MTFGILTTGKINHVLETKQVPEERFFKRSIDNECNYADRENPYGCNIPLCAILPCHVL</sequence>
<dbReference type="Proteomes" id="UP000002045">
    <property type="component" value="Chromosome"/>
</dbReference>
<gene>
    <name evidence="1" type="ordered locus">XBJ1_2791</name>
</gene>
<protein>
    <submittedName>
        <fullName evidence="1">Uncharacterized protein</fullName>
    </submittedName>
</protein>
<dbReference type="EMBL" id="FN667741">
    <property type="protein sequence ID" value="CBJ81915.1"/>
    <property type="molecule type" value="Genomic_DNA"/>
</dbReference>
<dbReference type="STRING" id="406818.XBJ1_2791"/>
<dbReference type="KEGG" id="xbo:XBJ1_2791"/>
<evidence type="ECO:0000313" key="2">
    <source>
        <dbReference type="Proteomes" id="UP000002045"/>
    </source>
</evidence>
<organism evidence="1 2">
    <name type="scientific">Xenorhabdus bovienii (strain SS-2004)</name>
    <name type="common">Xenorhabdus nematophila subsp. bovienii</name>
    <dbReference type="NCBI Taxonomy" id="406818"/>
    <lineage>
        <taxon>Bacteria</taxon>
        <taxon>Pseudomonadati</taxon>
        <taxon>Pseudomonadota</taxon>
        <taxon>Gammaproteobacteria</taxon>
        <taxon>Enterobacterales</taxon>
        <taxon>Morganellaceae</taxon>
        <taxon>Xenorhabdus</taxon>
    </lineage>
</organism>
<accession>D3V7V3</accession>
<evidence type="ECO:0000313" key="1">
    <source>
        <dbReference type="EMBL" id="CBJ81915.1"/>
    </source>
</evidence>
<dbReference type="AlphaFoldDB" id="D3V7V3"/>
<proteinExistence type="predicted"/>